<organism evidence="1 2">
    <name type="scientific">Ideonella alba</name>
    <dbReference type="NCBI Taxonomy" id="2824118"/>
    <lineage>
        <taxon>Bacteria</taxon>
        <taxon>Pseudomonadati</taxon>
        <taxon>Pseudomonadota</taxon>
        <taxon>Betaproteobacteria</taxon>
        <taxon>Burkholderiales</taxon>
        <taxon>Sphaerotilaceae</taxon>
        <taxon>Ideonella</taxon>
    </lineage>
</organism>
<gene>
    <name evidence="1" type="ORF">KAK03_13150</name>
</gene>
<dbReference type="EMBL" id="JAGQDD010000008">
    <property type="protein sequence ID" value="MBQ0931434.1"/>
    <property type="molecule type" value="Genomic_DNA"/>
</dbReference>
<evidence type="ECO:0000313" key="1">
    <source>
        <dbReference type="EMBL" id="MBQ0931434.1"/>
    </source>
</evidence>
<keyword evidence="2" id="KW-1185">Reference proteome</keyword>
<sequence length="204" mass="22177">MNASPPAKPFAPSAERNREPILAALRPRLAGVRRLLEIGSGTGQHAVHCAPALPHLVWQTSERPAQLAGLRCWLDEAALPNTPPPLALDMDHPDWPEQAGGAVHDVVFSANTLHIMPWTTVGAWFAALPRVLAPAGRLLVYGPFIEADRPTAPSNLRFDAQLRAQVPHQGVRRLDALDALAAQVGLQRRERVEMPANNLLVVWG</sequence>
<dbReference type="PANTHER" id="PTHR20974">
    <property type="entry name" value="UPF0585 PROTEIN CG18661"/>
    <property type="match status" value="1"/>
</dbReference>
<dbReference type="InterPro" id="IPR029063">
    <property type="entry name" value="SAM-dependent_MTases_sf"/>
</dbReference>
<accession>A0A940Y7B3</accession>
<name>A0A940Y7B3_9BURK</name>
<dbReference type="InterPro" id="IPR010342">
    <property type="entry name" value="DUF938"/>
</dbReference>
<dbReference type="SUPFAM" id="SSF53335">
    <property type="entry name" value="S-adenosyl-L-methionine-dependent methyltransferases"/>
    <property type="match status" value="1"/>
</dbReference>
<proteinExistence type="predicted"/>
<dbReference type="Pfam" id="PF06080">
    <property type="entry name" value="DUF938"/>
    <property type="match status" value="1"/>
</dbReference>
<comment type="caution">
    <text evidence="1">The sequence shown here is derived from an EMBL/GenBank/DDBJ whole genome shotgun (WGS) entry which is preliminary data.</text>
</comment>
<evidence type="ECO:0000313" key="2">
    <source>
        <dbReference type="Proteomes" id="UP000676246"/>
    </source>
</evidence>
<protein>
    <submittedName>
        <fullName evidence="1">DUF938 domain-containing protein</fullName>
    </submittedName>
</protein>
<reference evidence="1 2" key="1">
    <citation type="submission" date="2021-04" db="EMBL/GenBank/DDBJ databases">
        <title>The genome sequence of Ideonella sp. 3Y2.</title>
        <authorList>
            <person name="Liu Y."/>
        </authorList>
    </citation>
    <scope>NUCLEOTIDE SEQUENCE [LARGE SCALE GENOMIC DNA]</scope>
    <source>
        <strain evidence="1 2">3Y2</strain>
    </source>
</reference>
<dbReference type="Proteomes" id="UP000676246">
    <property type="component" value="Unassembled WGS sequence"/>
</dbReference>
<dbReference type="AlphaFoldDB" id="A0A940Y7B3"/>
<dbReference type="Gene3D" id="3.40.50.150">
    <property type="entry name" value="Vaccinia Virus protein VP39"/>
    <property type="match status" value="1"/>
</dbReference>
<dbReference type="PANTHER" id="PTHR20974:SF0">
    <property type="entry name" value="UPF0585 PROTEIN CG18661"/>
    <property type="match status" value="1"/>
</dbReference>
<dbReference type="RefSeq" id="WP_210854409.1">
    <property type="nucleotide sequence ID" value="NZ_JAGQDD010000008.1"/>
</dbReference>